<name>E2BWA7_HARSA</name>
<dbReference type="InParanoid" id="E2BWA7"/>
<dbReference type="STRING" id="610380.E2BWA7"/>
<evidence type="ECO:0000256" key="5">
    <source>
        <dbReference type="SAM" id="MobiDB-lite"/>
    </source>
</evidence>
<evidence type="ECO:0000256" key="1">
    <source>
        <dbReference type="ARBA" id="ARBA00010361"/>
    </source>
</evidence>
<evidence type="ECO:0000256" key="3">
    <source>
        <dbReference type="ARBA" id="ARBA00022803"/>
    </source>
</evidence>
<feature type="compositionally biased region" description="Low complexity" evidence="5">
    <location>
        <begin position="280"/>
        <end position="294"/>
    </location>
</feature>
<dbReference type="Proteomes" id="UP000008237">
    <property type="component" value="Unassembled WGS sequence"/>
</dbReference>
<keyword evidence="3" id="KW-0802">TPR repeat</keyword>
<keyword evidence="4" id="KW-0862">Zinc</keyword>
<dbReference type="InterPro" id="IPR011990">
    <property type="entry name" value="TPR-like_helical_dom_sf"/>
</dbReference>
<dbReference type="InterPro" id="IPR039856">
    <property type="entry name" value="EMC2-like"/>
</dbReference>
<dbReference type="GO" id="GO:0008270">
    <property type="term" value="F:zinc ion binding"/>
    <property type="evidence" value="ECO:0007669"/>
    <property type="project" value="UniProtKB-KW"/>
</dbReference>
<dbReference type="Gene3D" id="1.25.40.10">
    <property type="entry name" value="Tetratricopeptide repeat domain"/>
    <property type="match status" value="1"/>
</dbReference>
<sequence length="1367" mass="153792">MELNGAGAPGVGAVACPVCTLYLREGISLQKHLDTHPKEQVIDALIKASSSSLHPYQQYQQQQQQQQQTPSTVSTPPLVPLPQAAPQGHATIQTPQASSQVSQNAHIPAHSPYPIGPIFECPPISTMMPPQFTSFSYQQFVNNGTMMIPQAYAMAPQNNQMMQMLYSPYGMYQQQQIPTVQMISPVTAIPGATRIRPMATMATESSVRTTLAVPINSPEPKQILPEILPEPEPESETGQVLSDVNIPASPLMGTVADEDATTVRREEADDSALQMDHRVQQTQSSTPPSESTVQHEYNSIPRSIAITCAINNSSVDDKVEMVLPDMQDEEEEEEEDEEEELEIVATDLQCETVAYEQPETQQFTQQVTEEEYVSDDKEVDMAGDTIDSMACEHENAETASGERPASCSPVSENVPPSQEATEGDEAKEPVQPEVEQLENLLITMMETEFSGTSQKEGNGQNGQEEKPDEKEKPTVDRMESVIHDTVMTTLGCHENDHILPDIQENDTECPNDYVENELDKGYSYRHRHVRSAPPSPVTRKEPVFREDTVSSLRHGTYLERPRVGSCDNLILYLREDDEKIDEEDNFDEADMEIEEIPSPHTPFARYGNNAECVRSHTPLSAISGISVLRVRTDLSKPCSPASVHSFCHVDSDSLSHDEDSNNGVDNNIVEKDPIDCSQVEEKIKTDHQQQAMSAECESTENVQESSYVYHHQSVITEHVSSFPVNHSQQQQQQQQPVLTHESYSMTSSKTHSLLNLSESINPTTSTESKSFHSTTKSLMPKQSMELLNINEDAHAGPINVFEFEGLQIIVPSTFISDSSQKAVSATSQQSMASSEGAVGIDEEVKSINMRADETMPPRGELSEQESNGCTEQSAWQLYMGQESSRMSTSYDLLARESWEESEGSDNEISGPLLDSRSLATHFTSSLFLDRDRKTPTKRTFKCYHCSEVFDCPKERRVHMTTVHKGAVPSSSRDQLEQPEVKDIKLLDNRMNVFDDIFVPGLHVQQMYHQQQPLLHQLQPPPPSDLGKAEAGDQKIDNLAIPSTIEVTCAICSQRFNSEKSLQVHHKRMHIAESFRAETMAGCYDKLSWTEVRDLLRTWREDSERRSRDVVDFWENTLMNKIDHLGNEKYLVLEQVCVAALDCYRIPLAEYCIKILMRAFPGSLRVHKYHAMHLEALEMYDEAMEVLDSIIKRDETNAAPRKRRVAILKARGRIPEAIKELTEYLKRFMSDQEAWHELCDLYLQEQEYSKAAYCMEELILHNPHSHLIYQRYAEIKYSQGGFDNMELAKAYFSQAVKLNPNNIRALYGLLLTTNNIATSAKCPASKKKEAIKLSEWASKQIEKQYESKVSNEDVKTVERLLGQLQLEA</sequence>
<evidence type="ECO:0000313" key="8">
    <source>
        <dbReference type="Proteomes" id="UP000008237"/>
    </source>
</evidence>
<feature type="domain" description="C2H2-type" evidence="6">
    <location>
        <begin position="1046"/>
        <end position="1074"/>
    </location>
</feature>
<feature type="region of interest" description="Disordered" evidence="5">
    <location>
        <begin position="267"/>
        <end position="294"/>
    </location>
</feature>
<dbReference type="InterPro" id="IPR013087">
    <property type="entry name" value="Znf_C2H2_type"/>
</dbReference>
<keyword evidence="4" id="KW-0863">Zinc-finger</keyword>
<protein>
    <submittedName>
        <fullName evidence="7">Tetratricopeptide repeat protein 35-B</fullName>
    </submittedName>
</protein>
<evidence type="ECO:0000313" key="7">
    <source>
        <dbReference type="EMBL" id="EFN80011.1"/>
    </source>
</evidence>
<feature type="compositionally biased region" description="Polar residues" evidence="5">
    <location>
        <begin position="90"/>
        <end position="105"/>
    </location>
</feature>
<dbReference type="InterPro" id="IPR055217">
    <property type="entry name" value="TPR_EMC2"/>
</dbReference>
<feature type="compositionally biased region" description="Polar residues" evidence="5">
    <location>
        <begin position="450"/>
        <end position="462"/>
    </location>
</feature>
<feature type="region of interest" description="Disordered" evidence="5">
    <location>
        <begin position="450"/>
        <end position="475"/>
    </location>
</feature>
<dbReference type="FunFam" id="1.25.40.10:FF:000478">
    <property type="entry name" value="GG16802"/>
    <property type="match status" value="1"/>
</dbReference>
<gene>
    <name evidence="7" type="ORF">EAI_10710</name>
</gene>
<dbReference type="SMART" id="SM00355">
    <property type="entry name" value="ZnF_C2H2"/>
    <property type="match status" value="3"/>
</dbReference>
<evidence type="ECO:0000256" key="2">
    <source>
        <dbReference type="ARBA" id="ARBA00022737"/>
    </source>
</evidence>
<organism evidence="8">
    <name type="scientific">Harpegnathos saltator</name>
    <name type="common">Jerdon's jumping ant</name>
    <dbReference type="NCBI Taxonomy" id="610380"/>
    <lineage>
        <taxon>Eukaryota</taxon>
        <taxon>Metazoa</taxon>
        <taxon>Ecdysozoa</taxon>
        <taxon>Arthropoda</taxon>
        <taxon>Hexapoda</taxon>
        <taxon>Insecta</taxon>
        <taxon>Pterygota</taxon>
        <taxon>Neoptera</taxon>
        <taxon>Endopterygota</taxon>
        <taxon>Hymenoptera</taxon>
        <taxon>Apocrita</taxon>
        <taxon>Aculeata</taxon>
        <taxon>Formicoidea</taxon>
        <taxon>Formicidae</taxon>
        <taxon>Ponerinae</taxon>
        <taxon>Ponerini</taxon>
        <taxon>Harpegnathos</taxon>
    </lineage>
</organism>
<comment type="similarity">
    <text evidence="1">Belongs to the EMC2 family.</text>
</comment>
<keyword evidence="2" id="KW-0677">Repeat</keyword>
<dbReference type="PROSITE" id="PS00028">
    <property type="entry name" value="ZINC_FINGER_C2H2_1"/>
    <property type="match status" value="3"/>
</dbReference>
<feature type="compositionally biased region" description="Polar residues" evidence="5">
    <location>
        <begin position="408"/>
        <end position="420"/>
    </location>
</feature>
<dbReference type="OMA" id="NKAYTCD"/>
<proteinExistence type="inferred from homology"/>
<feature type="compositionally biased region" description="Low complexity" evidence="5">
    <location>
        <begin position="53"/>
        <end position="87"/>
    </location>
</feature>
<evidence type="ECO:0000259" key="6">
    <source>
        <dbReference type="PROSITE" id="PS50157"/>
    </source>
</evidence>
<dbReference type="Pfam" id="PF22890">
    <property type="entry name" value="TPR_EMC2"/>
    <property type="match status" value="1"/>
</dbReference>
<feature type="region of interest" description="Disordered" evidence="5">
    <location>
        <begin position="53"/>
        <end position="107"/>
    </location>
</feature>
<dbReference type="PROSITE" id="PS50157">
    <property type="entry name" value="ZINC_FINGER_C2H2_2"/>
    <property type="match status" value="2"/>
</dbReference>
<accession>E2BWA7</accession>
<dbReference type="OrthoDB" id="10249535at2759"/>
<evidence type="ECO:0000256" key="4">
    <source>
        <dbReference type="PROSITE-ProRule" id="PRU00042"/>
    </source>
</evidence>
<feature type="domain" description="C2H2-type" evidence="6">
    <location>
        <begin position="940"/>
        <end position="968"/>
    </location>
</feature>
<keyword evidence="8" id="KW-1185">Reference proteome</keyword>
<keyword evidence="4" id="KW-0479">Metal-binding</keyword>
<dbReference type="EMBL" id="GL451103">
    <property type="protein sequence ID" value="EFN80011.1"/>
    <property type="molecule type" value="Genomic_DNA"/>
</dbReference>
<dbReference type="PANTHER" id="PTHR12760">
    <property type="entry name" value="TETRATRICOPEPTIDE REPEAT PROTEIN"/>
    <property type="match status" value="1"/>
</dbReference>
<dbReference type="SUPFAM" id="SSF48452">
    <property type="entry name" value="TPR-like"/>
    <property type="match status" value="1"/>
</dbReference>
<feature type="compositionally biased region" description="Basic and acidic residues" evidence="5">
    <location>
        <begin position="463"/>
        <end position="475"/>
    </location>
</feature>
<feature type="region of interest" description="Disordered" evidence="5">
    <location>
        <begin position="394"/>
        <end position="432"/>
    </location>
</feature>
<reference evidence="7 8" key="1">
    <citation type="journal article" date="2010" name="Science">
        <title>Genomic comparison of the ants Camponotus floridanus and Harpegnathos saltator.</title>
        <authorList>
            <person name="Bonasio R."/>
            <person name="Zhang G."/>
            <person name="Ye C."/>
            <person name="Mutti N.S."/>
            <person name="Fang X."/>
            <person name="Qin N."/>
            <person name="Donahue G."/>
            <person name="Yang P."/>
            <person name="Li Q."/>
            <person name="Li C."/>
            <person name="Zhang P."/>
            <person name="Huang Z."/>
            <person name="Berger S.L."/>
            <person name="Reinberg D."/>
            <person name="Wang J."/>
            <person name="Liebig J."/>
        </authorList>
    </citation>
    <scope>NUCLEOTIDE SEQUENCE [LARGE SCALE GENOMIC DNA]</scope>
    <source>
        <strain evidence="7 8">R22 G/1</strain>
    </source>
</reference>